<protein>
    <submittedName>
        <fullName evidence="3">Uncharacterized protein LOC111498881</fullName>
    </submittedName>
</protein>
<dbReference type="Pfam" id="PF14223">
    <property type="entry name" value="Retrotran_gag_2"/>
    <property type="match status" value="1"/>
</dbReference>
<feature type="region of interest" description="Disordered" evidence="1">
    <location>
        <begin position="166"/>
        <end position="194"/>
    </location>
</feature>
<gene>
    <name evidence="3" type="primary">LOC111498881</name>
</gene>
<reference evidence="3" key="1">
    <citation type="submission" date="2025-08" db="UniProtKB">
        <authorList>
            <consortium name="RefSeq"/>
        </authorList>
    </citation>
    <scope>IDENTIFICATION</scope>
    <source>
        <tissue evidence="3">Young leaves</tissue>
    </source>
</reference>
<dbReference type="AlphaFoldDB" id="A0A6J1L0Y1"/>
<dbReference type="KEGG" id="cmax:111498881"/>
<organism evidence="2 3">
    <name type="scientific">Cucurbita maxima</name>
    <name type="common">Pumpkin</name>
    <name type="synonym">Winter squash</name>
    <dbReference type="NCBI Taxonomy" id="3661"/>
    <lineage>
        <taxon>Eukaryota</taxon>
        <taxon>Viridiplantae</taxon>
        <taxon>Streptophyta</taxon>
        <taxon>Embryophyta</taxon>
        <taxon>Tracheophyta</taxon>
        <taxon>Spermatophyta</taxon>
        <taxon>Magnoliopsida</taxon>
        <taxon>eudicotyledons</taxon>
        <taxon>Gunneridae</taxon>
        <taxon>Pentapetalae</taxon>
        <taxon>rosids</taxon>
        <taxon>fabids</taxon>
        <taxon>Cucurbitales</taxon>
        <taxon>Cucurbitaceae</taxon>
        <taxon>Cucurbiteae</taxon>
        <taxon>Cucurbita</taxon>
    </lineage>
</organism>
<feature type="compositionally biased region" description="Basic and acidic residues" evidence="1">
    <location>
        <begin position="181"/>
        <end position="193"/>
    </location>
</feature>
<evidence type="ECO:0000256" key="1">
    <source>
        <dbReference type="SAM" id="MobiDB-lite"/>
    </source>
</evidence>
<accession>A0A6J1L0Y1</accession>
<evidence type="ECO:0000313" key="3">
    <source>
        <dbReference type="RefSeq" id="XP_023006004.1"/>
    </source>
</evidence>
<dbReference type="PANTHER" id="PTHR35317:SF27">
    <property type="entry name" value="RETROVIRUS-RELATED POL POLYPROTEIN FROM TRANSPOSON TNT 1-94"/>
    <property type="match status" value="1"/>
</dbReference>
<proteinExistence type="predicted"/>
<evidence type="ECO:0000313" key="2">
    <source>
        <dbReference type="Proteomes" id="UP000504608"/>
    </source>
</evidence>
<dbReference type="Proteomes" id="UP000504608">
    <property type="component" value="Unplaced"/>
</dbReference>
<sequence length="222" mass="25323">MLMENFLRSKEFFDMVETGYEEPNEGEDYLGNNASEETSNEIWDSMRRKYQGSTRVKRAQLQAVRRDFEILQMQKGEIVNDYIGKVISLASKMRMHGGSITDVAVVEKILRSLTPKFDYIVCSIEKANNVEEMQIDELQSSLLVHEQRLNHTSAIEEMTALKISTPSEISSSRCRGQRRGRGSERGSRERSGDVGRYMHMYVPITQFCVSISSKVSSSIDVT</sequence>
<dbReference type="OrthoDB" id="2013098at2759"/>
<dbReference type="RefSeq" id="XP_023006004.1">
    <property type="nucleotide sequence ID" value="XM_023150236.1"/>
</dbReference>
<dbReference type="GeneID" id="111498881"/>
<dbReference type="PANTHER" id="PTHR35317">
    <property type="entry name" value="OS04G0629600 PROTEIN"/>
    <property type="match status" value="1"/>
</dbReference>
<keyword evidence="2" id="KW-1185">Reference proteome</keyword>
<name>A0A6J1L0Y1_CUCMA</name>